<name>A0A9N9X4G7_PHACE</name>
<proteinExistence type="predicted"/>
<gene>
    <name evidence="4" type="ORF">PHAECO_LOCUS5155</name>
</gene>
<keyword evidence="1" id="KW-0175">Coiled coil</keyword>
<evidence type="ECO:0000256" key="2">
    <source>
        <dbReference type="SAM" id="MobiDB-lite"/>
    </source>
</evidence>
<dbReference type="EMBL" id="OU896722">
    <property type="protein sequence ID" value="CAG9817917.1"/>
    <property type="molecule type" value="Genomic_DNA"/>
</dbReference>
<dbReference type="OrthoDB" id="6426745at2759"/>
<evidence type="ECO:0000256" key="1">
    <source>
        <dbReference type="SAM" id="Coils"/>
    </source>
</evidence>
<evidence type="ECO:0008006" key="6">
    <source>
        <dbReference type="Google" id="ProtNLM"/>
    </source>
</evidence>
<sequence>MALAGHSSLVSGVVLFLFAFVYEVMSDSNCNVDVDKILETLLDPSTDPSIQIKALRSSLVRKLQEALDKLEEENEERQRILATLSRWNNLPESKRNLESLARAGYIKTLPDEEEDANYKRSIANLAKNGQLPMRQDDQKRGIETLARNGDYHMRGDIQNVLNNQMMGKRTLGSLEKNFYLPYNGKRSLSSLAKAGDLRFTEMPPKRNLASLVRDGLYPGPRFVRNFYYPNEATEQPENLADKRNLQALKAQSKQFKRSTKVRTKREIDYENEEYPSPYDYDDLVQDLNSLYPVSDKRFLGSVAKTGWFRQTSSYPKNNPEKRHIGALARLGWLPAFRHTRRFNRSGRSTGLDELCNRETTSDGQTEVDSSTKNEPIPLNEKSTFYIPNNDNFFFRKVFFHPRSH</sequence>
<feature type="coiled-coil region" evidence="1">
    <location>
        <begin position="53"/>
        <end position="90"/>
    </location>
</feature>
<keyword evidence="5" id="KW-1185">Reference proteome</keyword>
<feature type="region of interest" description="Disordered" evidence="2">
    <location>
        <begin position="347"/>
        <end position="380"/>
    </location>
</feature>
<evidence type="ECO:0000256" key="3">
    <source>
        <dbReference type="SAM" id="SignalP"/>
    </source>
</evidence>
<reference evidence="4" key="2">
    <citation type="submission" date="2022-10" db="EMBL/GenBank/DDBJ databases">
        <authorList>
            <consortium name="ENA_rothamsted_submissions"/>
            <consortium name="culmorum"/>
            <person name="King R."/>
        </authorList>
    </citation>
    <scope>NUCLEOTIDE SEQUENCE</scope>
</reference>
<reference evidence="4" key="1">
    <citation type="submission" date="2022-01" db="EMBL/GenBank/DDBJ databases">
        <authorList>
            <person name="King R."/>
        </authorList>
    </citation>
    <scope>NUCLEOTIDE SEQUENCE</scope>
</reference>
<dbReference type="Proteomes" id="UP001153737">
    <property type="component" value="Chromosome 16"/>
</dbReference>
<feature type="compositionally biased region" description="Polar residues" evidence="2">
    <location>
        <begin position="361"/>
        <end position="373"/>
    </location>
</feature>
<feature type="chain" id="PRO_5040444712" description="Neuropeptide-like 1" evidence="3">
    <location>
        <begin position="27"/>
        <end position="404"/>
    </location>
</feature>
<dbReference type="AlphaFoldDB" id="A0A9N9X4G7"/>
<protein>
    <recommendedName>
        <fullName evidence="6">Neuropeptide-like 1</fullName>
    </recommendedName>
</protein>
<keyword evidence="3" id="KW-0732">Signal</keyword>
<accession>A0A9N9X4G7</accession>
<feature type="signal peptide" evidence="3">
    <location>
        <begin position="1"/>
        <end position="26"/>
    </location>
</feature>
<evidence type="ECO:0000313" key="4">
    <source>
        <dbReference type="EMBL" id="CAG9817917.1"/>
    </source>
</evidence>
<organism evidence="4 5">
    <name type="scientific">Phaedon cochleariae</name>
    <name type="common">Mustard beetle</name>
    <dbReference type="NCBI Taxonomy" id="80249"/>
    <lineage>
        <taxon>Eukaryota</taxon>
        <taxon>Metazoa</taxon>
        <taxon>Ecdysozoa</taxon>
        <taxon>Arthropoda</taxon>
        <taxon>Hexapoda</taxon>
        <taxon>Insecta</taxon>
        <taxon>Pterygota</taxon>
        <taxon>Neoptera</taxon>
        <taxon>Endopterygota</taxon>
        <taxon>Coleoptera</taxon>
        <taxon>Polyphaga</taxon>
        <taxon>Cucujiformia</taxon>
        <taxon>Chrysomeloidea</taxon>
        <taxon>Chrysomelidae</taxon>
        <taxon>Chrysomelinae</taxon>
        <taxon>Chrysomelini</taxon>
        <taxon>Phaedon</taxon>
    </lineage>
</organism>
<feature type="non-terminal residue" evidence="4">
    <location>
        <position position="404"/>
    </location>
</feature>
<evidence type="ECO:0000313" key="5">
    <source>
        <dbReference type="Proteomes" id="UP001153737"/>
    </source>
</evidence>